<dbReference type="GO" id="GO:0030246">
    <property type="term" value="F:carbohydrate binding"/>
    <property type="evidence" value="ECO:0007669"/>
    <property type="project" value="InterPro"/>
</dbReference>
<evidence type="ECO:0000256" key="1">
    <source>
        <dbReference type="ARBA" id="ARBA00022448"/>
    </source>
</evidence>
<keyword evidence="1" id="KW-0813">Transport</keyword>
<proteinExistence type="inferred from homology"/>
<dbReference type="PROSITE" id="PS51257">
    <property type="entry name" value="PROKAR_LIPOPROTEIN"/>
    <property type="match status" value="1"/>
</dbReference>
<keyword evidence="3" id="KW-0998">Cell outer membrane</keyword>
<organism evidence="6 7">
    <name type="scientific">Nitrosomonas ureae</name>
    <dbReference type="NCBI Taxonomy" id="44577"/>
    <lineage>
        <taxon>Bacteria</taxon>
        <taxon>Pseudomonadati</taxon>
        <taxon>Pseudomonadota</taxon>
        <taxon>Betaproteobacteria</taxon>
        <taxon>Nitrosomonadales</taxon>
        <taxon>Nitrosomonadaceae</taxon>
        <taxon>Nitrosomonas</taxon>
    </lineage>
</organism>
<comment type="similarity">
    <text evidence="4">Belongs to the bacterial secretin family.</text>
</comment>
<dbReference type="RefSeq" id="WP_062558487.1">
    <property type="nucleotide sequence ID" value="NZ_CP013341.1"/>
</dbReference>
<dbReference type="InterPro" id="IPR008965">
    <property type="entry name" value="CBM2/CBM3_carb-bd_dom_sf"/>
</dbReference>
<evidence type="ECO:0000313" key="7">
    <source>
        <dbReference type="Proteomes" id="UP000182882"/>
    </source>
</evidence>
<name>A0A1H2DSX9_9PROT</name>
<dbReference type="SMART" id="SM00965">
    <property type="entry name" value="STN"/>
    <property type="match status" value="1"/>
</dbReference>
<dbReference type="InterPro" id="IPR038591">
    <property type="entry name" value="NolW-like_sf"/>
</dbReference>
<feature type="domain" description="Secretin/TonB short N-terminal" evidence="5">
    <location>
        <begin position="213"/>
        <end position="264"/>
    </location>
</feature>
<dbReference type="EMBL" id="FNLN01000005">
    <property type="protein sequence ID" value="SDT85926.1"/>
    <property type="molecule type" value="Genomic_DNA"/>
</dbReference>
<dbReference type="PANTHER" id="PTHR30332:SF17">
    <property type="entry name" value="TYPE IV PILIATION SYSTEM PROTEIN DR_0774-RELATED"/>
    <property type="match status" value="1"/>
</dbReference>
<keyword evidence="7" id="KW-1185">Reference proteome</keyword>
<evidence type="ECO:0000256" key="4">
    <source>
        <dbReference type="RuleBase" id="RU004003"/>
    </source>
</evidence>
<dbReference type="PANTHER" id="PTHR30332">
    <property type="entry name" value="PROBABLE GENERAL SECRETION PATHWAY PROTEIN D"/>
    <property type="match status" value="1"/>
</dbReference>
<dbReference type="GO" id="GO:0009306">
    <property type="term" value="P:protein secretion"/>
    <property type="evidence" value="ECO:0007669"/>
    <property type="project" value="InterPro"/>
</dbReference>
<dbReference type="Proteomes" id="UP000182882">
    <property type="component" value="Unassembled WGS sequence"/>
</dbReference>
<keyword evidence="2" id="KW-0472">Membrane</keyword>
<dbReference type="GO" id="GO:0019867">
    <property type="term" value="C:outer membrane"/>
    <property type="evidence" value="ECO:0007669"/>
    <property type="project" value="InterPro"/>
</dbReference>
<evidence type="ECO:0000259" key="5">
    <source>
        <dbReference type="SMART" id="SM00965"/>
    </source>
</evidence>
<sequence>MRSWKTIVLIILSISIAGCAINNRTFGTRNTAFDDGQKLIAQGQFENGLAKLEQAQREEPDNKEIRTMLIRLREDVISKILLEADGFRFSGDLDQAEQQYQRVLNLYPFHERAKEGIDAVKLERRHIAAVDAARALLVRNDFKGAETMVRAILQENPQQSHARQLIAQINANLSRPEVTDLALESAFKKSVSMEFKDADLKSVFEIMSRTAGINFVFDKDIRQDGKISIFVRDNTIEDILKLILTTNQLAYKVLNSNSLLIYPNTPAKLKDYQELVVRSFQVAYTDVKQMVAMVRGIVKAKDIYVNEQLNLFIMRDTLEAIRLTERLVSLNDLAEPEVMLDVAVLEITRNNLFTLGPKLPQSVTFSGLTAAGAGAIPGTANLNQIGSGALGLKSFTISNQAVIDFAQSLTNADILANPRIRVSNREKAKIHIGTKQPVFTANVQPGINSIVTSTPTFIDIGIKLDVEPRIGLNDDVTMKVTLEVSNITGFETGPSAAGASSAPRAPVVGNRSAETLLTLKDGETQVIAGLIQNDERRDVSGLAGLLNIPILDRLTSGQRVDRKKTEVVLLITPRIIRNIPKPANMESEYHFGTASEAGKLPVVIQKTAAQSLAIAPTGTGSGAAAGRGLNAFAAAREESDIPNPFANVAATTPTLTMQAPTTVGLDKEFSVNVRLVGAKPMVNSELQLNYEASVLEALDGGDKSGTRTIKLGRDQTTGLATQVRFKVIAANPGITEISIQNVTAEDLETGESVDVALPATATVNIK</sequence>
<dbReference type="Pfam" id="PF07660">
    <property type="entry name" value="STN"/>
    <property type="match status" value="1"/>
</dbReference>
<dbReference type="AlphaFoldDB" id="A0A1H2DSX9"/>
<dbReference type="GO" id="GO:0015627">
    <property type="term" value="C:type II protein secretion system complex"/>
    <property type="evidence" value="ECO:0007669"/>
    <property type="project" value="TreeGrafter"/>
</dbReference>
<dbReference type="KEGG" id="nur:ATY38_05865"/>
<gene>
    <name evidence="6" type="ORF">SAMN05216406_10591</name>
</gene>
<dbReference type="InterPro" id="IPR011662">
    <property type="entry name" value="Secretin/TonB_short_N"/>
</dbReference>
<dbReference type="InterPro" id="IPR050810">
    <property type="entry name" value="Bact_Secretion_Sys_Channel"/>
</dbReference>
<dbReference type="Pfam" id="PF00263">
    <property type="entry name" value="Secretin"/>
    <property type="match status" value="1"/>
</dbReference>
<evidence type="ECO:0000256" key="2">
    <source>
        <dbReference type="ARBA" id="ARBA00023136"/>
    </source>
</evidence>
<dbReference type="InterPro" id="IPR004846">
    <property type="entry name" value="T2SS/T3SS_dom"/>
</dbReference>
<evidence type="ECO:0000256" key="3">
    <source>
        <dbReference type="ARBA" id="ARBA00023237"/>
    </source>
</evidence>
<dbReference type="Gene3D" id="1.25.40.10">
    <property type="entry name" value="Tetratricopeptide repeat domain"/>
    <property type="match status" value="1"/>
</dbReference>
<dbReference type="InterPro" id="IPR011990">
    <property type="entry name" value="TPR-like_helical_dom_sf"/>
</dbReference>
<accession>A0A1H2DSX9</accession>
<dbReference type="Gene3D" id="3.30.1370.120">
    <property type="match status" value="1"/>
</dbReference>
<evidence type="ECO:0000313" key="6">
    <source>
        <dbReference type="EMBL" id="SDT85926.1"/>
    </source>
</evidence>
<protein>
    <submittedName>
        <fullName evidence="6">General secretion pathway protein D</fullName>
    </submittedName>
</protein>
<dbReference type="SUPFAM" id="SSF49384">
    <property type="entry name" value="Carbohydrate-binding domain"/>
    <property type="match status" value="1"/>
</dbReference>
<dbReference type="SUPFAM" id="SSF48452">
    <property type="entry name" value="TPR-like"/>
    <property type="match status" value="1"/>
</dbReference>
<reference evidence="7" key="1">
    <citation type="submission" date="2016-10" db="EMBL/GenBank/DDBJ databases">
        <authorList>
            <person name="Varghese N."/>
            <person name="Submissions S."/>
        </authorList>
    </citation>
    <scope>NUCLEOTIDE SEQUENCE [LARGE SCALE GENOMIC DNA]</scope>
    <source>
        <strain evidence="7">Nm10</strain>
    </source>
</reference>